<organism evidence="9 10">
    <name type="scientific">Hyalella azteca</name>
    <name type="common">Amphipod</name>
    <dbReference type="NCBI Taxonomy" id="294128"/>
    <lineage>
        <taxon>Eukaryota</taxon>
        <taxon>Metazoa</taxon>
        <taxon>Ecdysozoa</taxon>
        <taxon>Arthropoda</taxon>
        <taxon>Crustacea</taxon>
        <taxon>Multicrustacea</taxon>
        <taxon>Malacostraca</taxon>
        <taxon>Eumalacostraca</taxon>
        <taxon>Peracarida</taxon>
        <taxon>Amphipoda</taxon>
        <taxon>Senticaudata</taxon>
        <taxon>Talitrida</taxon>
        <taxon>Talitroidea</taxon>
        <taxon>Hyalellidae</taxon>
        <taxon>Hyalella</taxon>
    </lineage>
</organism>
<keyword evidence="3" id="KW-0498">Mitosis</keyword>
<keyword evidence="5" id="KW-0131">Cell cycle</keyword>
<dbReference type="InterPro" id="IPR036322">
    <property type="entry name" value="WD40_repeat_dom_sf"/>
</dbReference>
<evidence type="ECO:0000256" key="3">
    <source>
        <dbReference type="ARBA" id="ARBA00022776"/>
    </source>
</evidence>
<dbReference type="GO" id="GO:0005680">
    <property type="term" value="C:anaphase-promoting complex"/>
    <property type="evidence" value="ECO:0007669"/>
    <property type="project" value="InterPro"/>
</dbReference>
<sequence>MSNITSTACQVKQVAEQHLSVGLTKCLWSPKMDLLLTSNTHGHVLLQRHRSLQRVWQLLPHAEHTTVTGLAWRPDSNLIAVGYHTGLVMLVTLESGTEVHSFEVGEGVTSLSWHQYSQPVAALEKDMWSEYMTPLPASDKWFTESHCEGNSDDPTCWQNNHIIRNQDCLTLLVVGTANSKVLLYAFGFVHCATVELSNTVPRAGAVIEAQCSDGMNLLSIIVERPSIEGEVSENPADYTTEGVHVTCDIAVISEHHKELYLLARKHAEIQSLINYATDAINRLREAWEGILLEMDTKLDAYSGTKEEGEVSADFLDLLVFGYSSPEFHMFLSNKLSEKGLKKLRQTVELGYTNMHKLVVKQLEAVGQGLVFVISQMLGMARRTDRYGQLGVEESVVCQSLKEAGAFLLKTGELQQVIGTSVRDFLAFIKWLAAVHLRINGLQVTQELAKTTQQETSHIMGFLHDTLEEVVVDKYGNRHRKFRLEGVGQYLSEEELKTPVNASNNPWLLFLQEHPEMQDLPLILPPRRNESLIQNYNSLSLELTRMAERSVHVISQNIRVSCGVPLVKSTSETGLIVSQCCCSNDKMNAIIVPKSFPYMFFFYEWSTDLNDVYLSCTDASVESIQAIGAFYFSRSHALDLQAFSSPNVSIVSEEGKKQPAARIIGAQFYSQDILSVLTQDFGNVMRCLFVQVPVGVLRSKASLNLYTSYNSNVSDDISVPACVRVAQEAYERDSSSLKQNSEAPLDLSARLSPKAVRTKEQLMCSTSSADTSAVLDSSFVGKISAVDLSEAIETSDVCRLDVAGGLLAVSGKRKVAAVVASHRRTIVLYETEVDDDEDDDEEGEVEDEERIQEEKKE</sequence>
<dbReference type="InterPro" id="IPR024790">
    <property type="entry name" value="APC4_long_dom"/>
</dbReference>
<evidence type="ECO:0000256" key="4">
    <source>
        <dbReference type="ARBA" id="ARBA00022786"/>
    </source>
</evidence>
<accession>A0A8B7PLC5</accession>
<dbReference type="GO" id="GO:0051301">
    <property type="term" value="P:cell division"/>
    <property type="evidence" value="ECO:0007669"/>
    <property type="project" value="UniProtKB-KW"/>
</dbReference>
<feature type="compositionally biased region" description="Acidic residues" evidence="6">
    <location>
        <begin position="830"/>
        <end position="850"/>
    </location>
</feature>
<dbReference type="GO" id="GO:0031145">
    <property type="term" value="P:anaphase-promoting complex-dependent catabolic process"/>
    <property type="evidence" value="ECO:0007669"/>
    <property type="project" value="InterPro"/>
</dbReference>
<dbReference type="InterPro" id="IPR015943">
    <property type="entry name" value="WD40/YVTN_repeat-like_dom_sf"/>
</dbReference>
<evidence type="ECO:0000259" key="7">
    <source>
        <dbReference type="Pfam" id="PF12894"/>
    </source>
</evidence>
<name>A0A8B7PLC5_HYAAZ</name>
<dbReference type="AlphaFoldDB" id="A0A8B7PLC5"/>
<dbReference type="PANTHER" id="PTHR13260">
    <property type="entry name" value="ANAPHASE PROMOTING COMPLEX SUBUNIT 4 APC4"/>
    <property type="match status" value="1"/>
</dbReference>
<feature type="region of interest" description="Disordered" evidence="6">
    <location>
        <begin position="830"/>
        <end position="856"/>
    </location>
</feature>
<dbReference type="GO" id="GO:0034399">
    <property type="term" value="C:nuclear periphery"/>
    <property type="evidence" value="ECO:0007669"/>
    <property type="project" value="TreeGrafter"/>
</dbReference>
<dbReference type="KEGG" id="hazt:108681666"/>
<keyword evidence="9" id="KW-1185">Reference proteome</keyword>
<keyword evidence="4" id="KW-0833">Ubl conjugation pathway</keyword>
<dbReference type="InterPro" id="IPR024789">
    <property type="entry name" value="APC4"/>
</dbReference>
<evidence type="ECO:0000256" key="1">
    <source>
        <dbReference type="ARBA" id="ARBA00016067"/>
    </source>
</evidence>
<dbReference type="GO" id="GO:0070979">
    <property type="term" value="P:protein K11-linked ubiquitination"/>
    <property type="evidence" value="ECO:0007669"/>
    <property type="project" value="TreeGrafter"/>
</dbReference>
<dbReference type="InterPro" id="IPR024977">
    <property type="entry name" value="Apc4-like_WD40_dom"/>
</dbReference>
<evidence type="ECO:0000313" key="10">
    <source>
        <dbReference type="RefSeq" id="XP_018026207.1"/>
    </source>
</evidence>
<reference evidence="10" key="1">
    <citation type="submission" date="2025-08" db="UniProtKB">
        <authorList>
            <consortium name="RefSeq"/>
        </authorList>
    </citation>
    <scope>IDENTIFICATION</scope>
    <source>
        <tissue evidence="10">Whole organism</tissue>
    </source>
</reference>
<dbReference type="OMA" id="FTESHCE"/>
<evidence type="ECO:0000259" key="8">
    <source>
        <dbReference type="Pfam" id="PF12896"/>
    </source>
</evidence>
<evidence type="ECO:0000256" key="5">
    <source>
        <dbReference type="ARBA" id="ARBA00023306"/>
    </source>
</evidence>
<dbReference type="Gene3D" id="2.130.10.10">
    <property type="entry name" value="YVTN repeat-like/Quinoprotein amine dehydrogenase"/>
    <property type="match status" value="1"/>
</dbReference>
<evidence type="ECO:0000256" key="2">
    <source>
        <dbReference type="ARBA" id="ARBA00022618"/>
    </source>
</evidence>
<feature type="domain" description="Anaphase-promoting complex subunit 4 long" evidence="8">
    <location>
        <begin position="245"/>
        <end position="438"/>
    </location>
</feature>
<dbReference type="OrthoDB" id="2110451at2759"/>
<keyword evidence="2" id="KW-0132">Cell division</keyword>
<dbReference type="Proteomes" id="UP000694843">
    <property type="component" value="Unplaced"/>
</dbReference>
<feature type="domain" description="Anaphase-promoting complex subunit 4-like WD40" evidence="7">
    <location>
        <begin position="27"/>
        <end position="114"/>
    </location>
</feature>
<dbReference type="PANTHER" id="PTHR13260:SF0">
    <property type="entry name" value="ANAPHASE-PROMOTING COMPLEX SUBUNIT 4"/>
    <property type="match status" value="1"/>
</dbReference>
<evidence type="ECO:0000313" key="9">
    <source>
        <dbReference type="Proteomes" id="UP000694843"/>
    </source>
</evidence>
<evidence type="ECO:0000256" key="6">
    <source>
        <dbReference type="SAM" id="MobiDB-lite"/>
    </source>
</evidence>
<gene>
    <name evidence="10" type="primary">LOC108681666</name>
</gene>
<proteinExistence type="predicted"/>
<dbReference type="Pfam" id="PF12894">
    <property type="entry name" value="ANAPC4_WD40"/>
    <property type="match status" value="1"/>
</dbReference>
<dbReference type="GeneID" id="108681666"/>
<dbReference type="SUPFAM" id="SSF50978">
    <property type="entry name" value="WD40 repeat-like"/>
    <property type="match status" value="1"/>
</dbReference>
<dbReference type="Pfam" id="PF12896">
    <property type="entry name" value="ANAPC4"/>
    <property type="match status" value="1"/>
</dbReference>
<dbReference type="CTD" id="31835"/>
<protein>
    <recommendedName>
        <fullName evidence="1">Anaphase-promoting complex subunit 4</fullName>
    </recommendedName>
</protein>
<dbReference type="RefSeq" id="XP_018026207.1">
    <property type="nucleotide sequence ID" value="XM_018170718.2"/>
</dbReference>